<dbReference type="RefSeq" id="WP_378287422.1">
    <property type="nucleotide sequence ID" value="NZ_JBHSON010000070.1"/>
</dbReference>
<comment type="caution">
    <text evidence="3">The sequence shown here is derived from an EMBL/GenBank/DDBJ whole genome shotgun (WGS) entry which is preliminary data.</text>
</comment>
<reference evidence="4" key="1">
    <citation type="journal article" date="2019" name="Int. J. Syst. Evol. Microbiol.">
        <title>The Global Catalogue of Microorganisms (GCM) 10K type strain sequencing project: providing services to taxonomists for standard genome sequencing and annotation.</title>
        <authorList>
            <consortium name="The Broad Institute Genomics Platform"/>
            <consortium name="The Broad Institute Genome Sequencing Center for Infectious Disease"/>
            <person name="Wu L."/>
            <person name="Ma J."/>
        </authorList>
    </citation>
    <scope>NUCLEOTIDE SEQUENCE [LARGE SCALE GENOMIC DNA]</scope>
    <source>
        <strain evidence="4">KCTC 42087</strain>
    </source>
</reference>
<feature type="domain" description="Activator of Hsp90 ATPase homologue 1/2-like C-terminal" evidence="2">
    <location>
        <begin position="14"/>
        <end position="141"/>
    </location>
</feature>
<evidence type="ECO:0000259" key="2">
    <source>
        <dbReference type="Pfam" id="PF08327"/>
    </source>
</evidence>
<protein>
    <submittedName>
        <fullName evidence="3">SRPBCC domain-containing protein</fullName>
    </submittedName>
</protein>
<proteinExistence type="inferred from homology"/>
<dbReference type="Proteomes" id="UP001596074">
    <property type="component" value="Unassembled WGS sequence"/>
</dbReference>
<accession>A0ABW1AAC7</accession>
<name>A0ABW1AAC7_9ACTN</name>
<feature type="domain" description="Activator of Hsp90 ATPase homologue 1/2-like C-terminal" evidence="2">
    <location>
        <begin position="167"/>
        <end position="272"/>
    </location>
</feature>
<keyword evidence="4" id="KW-1185">Reference proteome</keyword>
<dbReference type="Pfam" id="PF08327">
    <property type="entry name" value="AHSA1"/>
    <property type="match status" value="2"/>
</dbReference>
<dbReference type="InterPro" id="IPR023393">
    <property type="entry name" value="START-like_dom_sf"/>
</dbReference>
<organism evidence="3 4">
    <name type="scientific">Actinomadura rugatobispora</name>
    <dbReference type="NCBI Taxonomy" id="1994"/>
    <lineage>
        <taxon>Bacteria</taxon>
        <taxon>Bacillati</taxon>
        <taxon>Actinomycetota</taxon>
        <taxon>Actinomycetes</taxon>
        <taxon>Streptosporangiales</taxon>
        <taxon>Thermomonosporaceae</taxon>
        <taxon>Actinomadura</taxon>
    </lineage>
</organism>
<dbReference type="CDD" id="cd07814">
    <property type="entry name" value="SRPBCC_CalC_Aha1-like"/>
    <property type="match status" value="2"/>
</dbReference>
<sequence length="295" mass="32731">MSSDELSIEARLGAPPPRVYHALTDPGALRSWLAEHAASAPERREYAFWGRHTPQGEIGRQTLVAAEEDRRLVFAWTLDDQRTTVELRLEPYGADGTTLRFRQDKMPTLEELMAPPGRRDGRHSMHTFWGLAVANLAEYVEGRPLTPKADFGPARPREIRAEVVIGASPEEVFASLVDPARIRRWFGWEAEVEPRVGGRMTLGLEGEISAFEPGKQLVYGDGEGTVVNWELAGSEGRTFLTFVQSGYSEDELDSAAQHEAGWLGGIAELKRMHELGDAWTPLITELPGTEEGEPT</sequence>
<dbReference type="Gene3D" id="3.30.530.20">
    <property type="match status" value="2"/>
</dbReference>
<gene>
    <name evidence="3" type="ORF">ACFPZN_38290</name>
</gene>
<comment type="similarity">
    <text evidence="1">Belongs to the AHA1 family.</text>
</comment>
<evidence type="ECO:0000313" key="3">
    <source>
        <dbReference type="EMBL" id="MFC5751502.1"/>
    </source>
</evidence>
<evidence type="ECO:0000256" key="1">
    <source>
        <dbReference type="ARBA" id="ARBA00006817"/>
    </source>
</evidence>
<dbReference type="InterPro" id="IPR013538">
    <property type="entry name" value="ASHA1/2-like_C"/>
</dbReference>
<dbReference type="SUPFAM" id="SSF55961">
    <property type="entry name" value="Bet v1-like"/>
    <property type="match status" value="2"/>
</dbReference>
<evidence type="ECO:0000313" key="4">
    <source>
        <dbReference type="Proteomes" id="UP001596074"/>
    </source>
</evidence>
<dbReference type="EMBL" id="JBHSON010000070">
    <property type="protein sequence ID" value="MFC5751502.1"/>
    <property type="molecule type" value="Genomic_DNA"/>
</dbReference>